<dbReference type="RefSeq" id="WP_184992474.1">
    <property type="nucleotide sequence ID" value="NZ_JACHNE010000001.1"/>
</dbReference>
<dbReference type="Proteomes" id="UP000590647">
    <property type="component" value="Unassembled WGS sequence"/>
</dbReference>
<reference evidence="2 3" key="1">
    <citation type="submission" date="2020-08" db="EMBL/GenBank/DDBJ databases">
        <title>Sequencing the genomes of 1000 actinobacteria strains.</title>
        <authorList>
            <person name="Klenk H.-P."/>
        </authorList>
    </citation>
    <scope>NUCLEOTIDE SEQUENCE [LARGE SCALE GENOMIC DNA]</scope>
    <source>
        <strain evidence="2 3">DSM 40084</strain>
    </source>
</reference>
<evidence type="ECO:0000313" key="2">
    <source>
        <dbReference type="EMBL" id="MBB5799852.1"/>
    </source>
</evidence>
<dbReference type="AlphaFoldDB" id="A0A7W9HCQ1"/>
<sequence length="119" mass="12474">MQAIGVTPLPPLQGGTYGLARYAAAAPGRSAYSRALVPGSLTTGWVTSMACGETGRPRSARGEEIRSQVMDPSDVHAVAVQGHRGLYGPLELAVPGIPVGDAPTGMRRRGRQLRREAPQ</sequence>
<dbReference type="EMBL" id="JACHNE010000001">
    <property type="protein sequence ID" value="MBB5799852.1"/>
    <property type="molecule type" value="Genomic_DNA"/>
</dbReference>
<accession>A0A7W9HCQ1</accession>
<gene>
    <name evidence="2" type="ORF">HDA41_007816</name>
</gene>
<proteinExistence type="predicted"/>
<feature type="region of interest" description="Disordered" evidence="1">
    <location>
        <begin position="97"/>
        <end position="119"/>
    </location>
</feature>
<name>A0A7W9HCQ1_9ACTN</name>
<evidence type="ECO:0000256" key="1">
    <source>
        <dbReference type="SAM" id="MobiDB-lite"/>
    </source>
</evidence>
<evidence type="ECO:0000313" key="3">
    <source>
        <dbReference type="Proteomes" id="UP000590647"/>
    </source>
</evidence>
<comment type="caution">
    <text evidence="2">The sequence shown here is derived from an EMBL/GenBank/DDBJ whole genome shotgun (WGS) entry which is preliminary data.</text>
</comment>
<keyword evidence="3" id="KW-1185">Reference proteome</keyword>
<organism evidence="2 3">
    <name type="scientific">Streptomyces caelestis</name>
    <dbReference type="NCBI Taxonomy" id="36816"/>
    <lineage>
        <taxon>Bacteria</taxon>
        <taxon>Bacillati</taxon>
        <taxon>Actinomycetota</taxon>
        <taxon>Actinomycetes</taxon>
        <taxon>Kitasatosporales</taxon>
        <taxon>Streptomycetaceae</taxon>
        <taxon>Streptomyces</taxon>
    </lineage>
</organism>
<protein>
    <submittedName>
        <fullName evidence="2">Uncharacterized protein</fullName>
    </submittedName>
</protein>